<evidence type="ECO:0000313" key="2">
    <source>
        <dbReference type="Proteomes" id="UP000188586"/>
    </source>
</evidence>
<organism evidence="1 2">
    <name type="scientific">Leptospirillum ferriphilum</name>
    <dbReference type="NCBI Taxonomy" id="178606"/>
    <lineage>
        <taxon>Bacteria</taxon>
        <taxon>Pseudomonadati</taxon>
        <taxon>Nitrospirota</taxon>
        <taxon>Nitrospiria</taxon>
        <taxon>Nitrospirales</taxon>
        <taxon>Nitrospiraceae</taxon>
        <taxon>Leptospirillum</taxon>
    </lineage>
</organism>
<reference evidence="1 2" key="1">
    <citation type="submission" date="2016-11" db="EMBL/GenBank/DDBJ databases">
        <title>Comparative genomics of co-occurring bacteria in distinct bioleaching systems unravels niche-specific adaptation.</title>
        <authorList>
            <person name="Zhang X."/>
            <person name="Liu X."/>
            <person name="Yin H."/>
        </authorList>
    </citation>
    <scope>NUCLEOTIDE SEQUENCE [LARGE SCALE GENOMIC DNA]</scope>
    <source>
        <strain evidence="1 2">DX</strain>
    </source>
</reference>
<dbReference type="Proteomes" id="UP000188586">
    <property type="component" value="Unassembled WGS sequence"/>
</dbReference>
<gene>
    <name evidence="1" type="ORF">BOX24_05475</name>
</gene>
<evidence type="ECO:0000313" key="1">
    <source>
        <dbReference type="EMBL" id="OOH72839.1"/>
    </source>
</evidence>
<dbReference type="AlphaFoldDB" id="A0A1V3SVI6"/>
<dbReference type="RefSeq" id="WP_077303972.1">
    <property type="nucleotide sequence ID" value="NZ_JBPKCJ010000001.1"/>
</dbReference>
<comment type="caution">
    <text evidence="1">The sequence shown here is derived from an EMBL/GenBank/DDBJ whole genome shotgun (WGS) entry which is preliminary data.</text>
</comment>
<protein>
    <submittedName>
        <fullName evidence="1">Uncharacterized protein</fullName>
    </submittedName>
</protein>
<sequence length="76" mass="8639">MLTIRPTNLGSPIGGLTIRRVEVVDVSDPKSEKVIEVYFDVVNILGIVLEKFKTEEAARIYIEKQRLLNQSPRVRS</sequence>
<dbReference type="EMBL" id="MPOJ01000010">
    <property type="protein sequence ID" value="OOH72839.1"/>
    <property type="molecule type" value="Genomic_DNA"/>
</dbReference>
<accession>A0A1V3SVI6</accession>
<proteinExistence type="predicted"/>
<name>A0A1V3SVI6_9BACT</name>